<reference evidence="2 3" key="1">
    <citation type="submission" date="2017-11" db="EMBL/GenBank/DDBJ databases">
        <title>Genomic Encyclopedia of Type Strains, Phase III (KMG-III): the genomes of soil and plant-associated and newly described type strains.</title>
        <authorList>
            <person name="Whitman W."/>
        </authorList>
    </citation>
    <scope>NUCLEOTIDE SEQUENCE [LARGE SCALE GENOMIC DNA]</scope>
    <source>
        <strain evidence="2 3">CGMCC 1.12274</strain>
    </source>
</reference>
<organism evidence="2 3">
    <name type="scientific">Novosphingobium kunmingense</name>
    <dbReference type="NCBI Taxonomy" id="1211806"/>
    <lineage>
        <taxon>Bacteria</taxon>
        <taxon>Pseudomonadati</taxon>
        <taxon>Pseudomonadota</taxon>
        <taxon>Alphaproteobacteria</taxon>
        <taxon>Sphingomonadales</taxon>
        <taxon>Sphingomonadaceae</taxon>
        <taxon>Novosphingobium</taxon>
    </lineage>
</organism>
<accession>A0A2N0H6F6</accession>
<dbReference type="AlphaFoldDB" id="A0A2N0H6F6"/>
<sequence length="162" mass="17106">MRRLASFLRDSRGSAAAEMAMVIPLLLALTFTTLEGAHYLYVEHQIVKGVRDGARFGARKSFASFTCSTVDATTETLIKEVTRTGTISGGTSRVSGWTNNEITVTPSCPATAVTTGIYSTLSNAPRITVKAVVPYPSLFGALTGMNVNVKVAAQDQAAVMGV</sequence>
<dbReference type="InterPro" id="IPR012495">
    <property type="entry name" value="TadE-like_dom"/>
</dbReference>
<dbReference type="EMBL" id="PHUF01000004">
    <property type="protein sequence ID" value="PKB14518.1"/>
    <property type="molecule type" value="Genomic_DNA"/>
</dbReference>
<evidence type="ECO:0000259" key="1">
    <source>
        <dbReference type="Pfam" id="PF07811"/>
    </source>
</evidence>
<protein>
    <submittedName>
        <fullName evidence="2">Flp pilus assembly protein TadG</fullName>
    </submittedName>
</protein>
<proteinExistence type="predicted"/>
<evidence type="ECO:0000313" key="2">
    <source>
        <dbReference type="EMBL" id="PKB14518.1"/>
    </source>
</evidence>
<keyword evidence="3" id="KW-1185">Reference proteome</keyword>
<name>A0A2N0H6F6_9SPHN</name>
<dbReference type="OrthoDB" id="7449015at2"/>
<gene>
    <name evidence="2" type="ORF">B0I00_2108</name>
</gene>
<dbReference type="RefSeq" id="WP_157812532.1">
    <property type="nucleotide sequence ID" value="NZ_PHUF01000004.1"/>
</dbReference>
<evidence type="ECO:0000313" key="3">
    <source>
        <dbReference type="Proteomes" id="UP000232587"/>
    </source>
</evidence>
<dbReference type="Proteomes" id="UP000232587">
    <property type="component" value="Unassembled WGS sequence"/>
</dbReference>
<dbReference type="Pfam" id="PF07811">
    <property type="entry name" value="TadE"/>
    <property type="match status" value="1"/>
</dbReference>
<feature type="domain" description="TadE-like" evidence="1">
    <location>
        <begin position="13"/>
        <end position="55"/>
    </location>
</feature>
<comment type="caution">
    <text evidence="2">The sequence shown here is derived from an EMBL/GenBank/DDBJ whole genome shotgun (WGS) entry which is preliminary data.</text>
</comment>